<gene>
    <name evidence="7" type="ORF">FC14_GL000676</name>
</gene>
<dbReference type="PROSITE" id="PS51736">
    <property type="entry name" value="RECOMBINASES_3"/>
    <property type="match status" value="1"/>
</dbReference>
<dbReference type="CDD" id="cd03769">
    <property type="entry name" value="SR_IS607_transposase_like"/>
    <property type="match status" value="1"/>
</dbReference>
<evidence type="ECO:0000256" key="4">
    <source>
        <dbReference type="PROSITE-ProRule" id="PRU10137"/>
    </source>
</evidence>
<dbReference type="SUPFAM" id="SSF46955">
    <property type="entry name" value="Putative DNA-binding domain"/>
    <property type="match status" value="1"/>
</dbReference>
<dbReference type="GO" id="GO:0015074">
    <property type="term" value="P:DNA integration"/>
    <property type="evidence" value="ECO:0007669"/>
    <property type="project" value="UniProtKB-KW"/>
</dbReference>
<dbReference type="Gene3D" id="1.10.287.2170">
    <property type="match status" value="1"/>
</dbReference>
<feature type="compositionally biased region" description="Polar residues" evidence="5">
    <location>
        <begin position="213"/>
        <end position="223"/>
    </location>
</feature>
<dbReference type="InterPro" id="IPR006118">
    <property type="entry name" value="Recombinase_CS"/>
</dbReference>
<evidence type="ECO:0000256" key="1">
    <source>
        <dbReference type="ARBA" id="ARBA00022908"/>
    </source>
</evidence>
<sequence>MKAKEVLETLQISRQTLQRWREQGILKARKLPNGRYDWDPESVYAILNKGEQRGTYLYARVSTPKQKTDLEHQVENLQTFAMKNGYQINGVFQDIASGISFEKRKEFFKLLELVLAHKVQRVIITHKDRLSRVGFDLFKYLFAKYHVEIVVMTEITDKKTDQQEIFEEIISLLHAFSMRMYSGRRKKIKEDLSDNEESEMKTHGTKDEEKQKASLSKNPPKSD</sequence>
<name>A0A0R2A7Z6_9LACO</name>
<dbReference type="GO" id="GO:0003677">
    <property type="term" value="F:DNA binding"/>
    <property type="evidence" value="ECO:0007669"/>
    <property type="project" value="UniProtKB-KW"/>
</dbReference>
<dbReference type="NCBIfam" id="NF033518">
    <property type="entry name" value="transpos_IS607"/>
    <property type="match status" value="1"/>
</dbReference>
<evidence type="ECO:0000259" key="6">
    <source>
        <dbReference type="PROSITE" id="PS51736"/>
    </source>
</evidence>
<dbReference type="GO" id="GO:0000150">
    <property type="term" value="F:DNA strand exchange activity"/>
    <property type="evidence" value="ECO:0007669"/>
    <property type="project" value="InterPro"/>
</dbReference>
<protein>
    <recommendedName>
        <fullName evidence="6">Resolvase/invertase-type recombinase catalytic domain-containing protein</fullName>
    </recommendedName>
</protein>
<dbReference type="EMBL" id="AYYP01000065">
    <property type="protein sequence ID" value="KRM63245.1"/>
    <property type="molecule type" value="Genomic_DNA"/>
</dbReference>
<organism evidence="7 8">
    <name type="scientific">Ligilactobacillus agilis DSM 20509</name>
    <dbReference type="NCBI Taxonomy" id="1423718"/>
    <lineage>
        <taxon>Bacteria</taxon>
        <taxon>Bacillati</taxon>
        <taxon>Bacillota</taxon>
        <taxon>Bacilli</taxon>
        <taxon>Lactobacillales</taxon>
        <taxon>Lactobacillaceae</taxon>
        <taxon>Ligilactobacillus</taxon>
    </lineage>
</organism>
<feature type="domain" description="Resolvase/invertase-type recombinase catalytic" evidence="6">
    <location>
        <begin position="54"/>
        <end position="213"/>
    </location>
</feature>
<dbReference type="Pfam" id="PF00239">
    <property type="entry name" value="Resolvase"/>
    <property type="match status" value="1"/>
</dbReference>
<dbReference type="PATRIC" id="fig|1423718.3.peg.704"/>
<dbReference type="InterPro" id="IPR048046">
    <property type="entry name" value="Transpos_IS607"/>
</dbReference>
<dbReference type="SUPFAM" id="SSF53041">
    <property type="entry name" value="Resolvase-like"/>
    <property type="match status" value="1"/>
</dbReference>
<dbReference type="AlphaFoldDB" id="A0A0R2A7Z6"/>
<evidence type="ECO:0000313" key="8">
    <source>
        <dbReference type="Proteomes" id="UP000051008"/>
    </source>
</evidence>
<keyword evidence="8" id="KW-1185">Reference proteome</keyword>
<feature type="compositionally biased region" description="Basic and acidic residues" evidence="5">
    <location>
        <begin position="189"/>
        <end position="212"/>
    </location>
</feature>
<keyword evidence="3" id="KW-0233">DNA recombination</keyword>
<dbReference type="PANTHER" id="PTHR30461:SF2">
    <property type="entry name" value="SERINE RECOMBINASE PINE-RELATED"/>
    <property type="match status" value="1"/>
</dbReference>
<evidence type="ECO:0000256" key="3">
    <source>
        <dbReference type="ARBA" id="ARBA00023172"/>
    </source>
</evidence>
<keyword evidence="2" id="KW-0238">DNA-binding</keyword>
<dbReference type="InterPro" id="IPR009061">
    <property type="entry name" value="DNA-bd_dom_put_sf"/>
</dbReference>
<dbReference type="Proteomes" id="UP000051008">
    <property type="component" value="Unassembled WGS sequence"/>
</dbReference>
<feature type="region of interest" description="Disordered" evidence="5">
    <location>
        <begin position="189"/>
        <end position="223"/>
    </location>
</feature>
<dbReference type="FunFam" id="3.40.50.1390:FF:000002">
    <property type="entry name" value="ORF1 in transposon ISC1904"/>
    <property type="match status" value="1"/>
</dbReference>
<dbReference type="PANTHER" id="PTHR30461">
    <property type="entry name" value="DNA-INVERTASE FROM LAMBDOID PROPHAGE"/>
    <property type="match status" value="1"/>
</dbReference>
<evidence type="ECO:0000256" key="2">
    <source>
        <dbReference type="ARBA" id="ARBA00023125"/>
    </source>
</evidence>
<dbReference type="Gene3D" id="3.40.50.1390">
    <property type="entry name" value="Resolvase, N-terminal catalytic domain"/>
    <property type="match status" value="1"/>
</dbReference>
<feature type="active site" description="O-(5'-phospho-DNA)-serine intermediate" evidence="4">
    <location>
        <position position="62"/>
    </location>
</feature>
<evidence type="ECO:0000256" key="5">
    <source>
        <dbReference type="SAM" id="MobiDB-lite"/>
    </source>
</evidence>
<dbReference type="InterPro" id="IPR050639">
    <property type="entry name" value="SSR_resolvase"/>
</dbReference>
<accession>A0A0R2A7Z6</accession>
<dbReference type="RefSeq" id="WP_156655794.1">
    <property type="nucleotide sequence ID" value="NZ_AYYP01000065.1"/>
</dbReference>
<dbReference type="PROSITE" id="PS00397">
    <property type="entry name" value="RECOMBINASES_1"/>
    <property type="match status" value="1"/>
</dbReference>
<dbReference type="SMART" id="SM00857">
    <property type="entry name" value="Resolvase"/>
    <property type="match status" value="1"/>
</dbReference>
<keyword evidence="1" id="KW-0229">DNA integration</keyword>
<dbReference type="InterPro" id="IPR036162">
    <property type="entry name" value="Resolvase-like_N_sf"/>
</dbReference>
<dbReference type="InterPro" id="IPR006119">
    <property type="entry name" value="Resolv_N"/>
</dbReference>
<reference evidence="7 8" key="1">
    <citation type="journal article" date="2015" name="Genome Announc.">
        <title>Expanding the biotechnology potential of lactobacilli through comparative genomics of 213 strains and associated genera.</title>
        <authorList>
            <person name="Sun Z."/>
            <person name="Harris H.M."/>
            <person name="McCann A."/>
            <person name="Guo C."/>
            <person name="Argimon S."/>
            <person name="Zhang W."/>
            <person name="Yang X."/>
            <person name="Jeffery I.B."/>
            <person name="Cooney J.C."/>
            <person name="Kagawa T.F."/>
            <person name="Liu W."/>
            <person name="Song Y."/>
            <person name="Salvetti E."/>
            <person name="Wrobel A."/>
            <person name="Rasinkangas P."/>
            <person name="Parkhill J."/>
            <person name="Rea M.C."/>
            <person name="O'Sullivan O."/>
            <person name="Ritari J."/>
            <person name="Douillard F.P."/>
            <person name="Paul Ross R."/>
            <person name="Yang R."/>
            <person name="Briner A.E."/>
            <person name="Felis G.E."/>
            <person name="de Vos W.M."/>
            <person name="Barrangou R."/>
            <person name="Klaenhammer T.R."/>
            <person name="Caufield P.W."/>
            <person name="Cui Y."/>
            <person name="Zhang H."/>
            <person name="O'Toole P.W."/>
        </authorList>
    </citation>
    <scope>NUCLEOTIDE SEQUENCE [LARGE SCALE GENOMIC DNA]</scope>
    <source>
        <strain evidence="7 8">DSM 20509</strain>
    </source>
</reference>
<proteinExistence type="predicted"/>
<dbReference type="InterPro" id="IPR041718">
    <property type="entry name" value="IS607_transposase-like"/>
</dbReference>
<dbReference type="OrthoDB" id="2322764at2"/>
<comment type="caution">
    <text evidence="7">The sequence shown here is derived from an EMBL/GenBank/DDBJ whole genome shotgun (WGS) entry which is preliminary data.</text>
</comment>
<evidence type="ECO:0000313" key="7">
    <source>
        <dbReference type="EMBL" id="KRM63245.1"/>
    </source>
</evidence>